<dbReference type="InterPro" id="IPR036249">
    <property type="entry name" value="Thioredoxin-like_sf"/>
</dbReference>
<organism evidence="1 2">
    <name type="scientific">Paraprevotella clara YIT 11840</name>
    <dbReference type="NCBI Taxonomy" id="762968"/>
    <lineage>
        <taxon>Bacteria</taxon>
        <taxon>Pseudomonadati</taxon>
        <taxon>Bacteroidota</taxon>
        <taxon>Bacteroidia</taxon>
        <taxon>Bacteroidales</taxon>
        <taxon>Prevotellaceae</taxon>
        <taxon>Paraprevotella</taxon>
    </lineage>
</organism>
<dbReference type="Gene3D" id="3.40.30.10">
    <property type="entry name" value="Glutaredoxin"/>
    <property type="match status" value="1"/>
</dbReference>
<dbReference type="EMBL" id="AFFY01000022">
    <property type="protein sequence ID" value="EHH00542.1"/>
    <property type="molecule type" value="Genomic_DNA"/>
</dbReference>
<comment type="caution">
    <text evidence="1">The sequence shown here is derived from an EMBL/GenBank/DDBJ whole genome shotgun (WGS) entry which is preliminary data.</text>
</comment>
<dbReference type="Proteomes" id="UP000003598">
    <property type="component" value="Unassembled WGS sequence"/>
</dbReference>
<proteinExistence type="predicted"/>
<sequence>MGIYAHYGIKGIPHYVIVSPEGRIIHVWSGYGTGVLKKKLEERVK</sequence>
<dbReference type="STRING" id="762968.HMPREF9441_01779"/>
<protein>
    <recommendedName>
        <fullName evidence="3">TlpA family protein disulfide reductase</fullName>
    </recommendedName>
</protein>
<accession>G5SQY8</accession>
<evidence type="ECO:0000313" key="2">
    <source>
        <dbReference type="Proteomes" id="UP000003598"/>
    </source>
</evidence>
<evidence type="ECO:0000313" key="1">
    <source>
        <dbReference type="EMBL" id="EHH00542.1"/>
    </source>
</evidence>
<name>G5SQY8_9BACT</name>
<keyword evidence="2" id="KW-1185">Reference proteome</keyword>
<dbReference type="SUPFAM" id="SSF52833">
    <property type="entry name" value="Thioredoxin-like"/>
    <property type="match status" value="1"/>
</dbReference>
<dbReference type="AlphaFoldDB" id="G5SQY8"/>
<dbReference type="PATRIC" id="fig|762968.3.peg.1589"/>
<dbReference type="HOGENOM" id="CLU_3203001_0_0_10"/>
<reference evidence="1 2" key="1">
    <citation type="submission" date="2011-03" db="EMBL/GenBank/DDBJ databases">
        <authorList>
            <person name="Weinstock G."/>
            <person name="Sodergren E."/>
            <person name="Clifton S."/>
            <person name="Fulton L."/>
            <person name="Fulton B."/>
            <person name="Courtney L."/>
            <person name="Fronick C."/>
            <person name="Harrison M."/>
            <person name="Strong C."/>
            <person name="Farmer C."/>
            <person name="Delahaunty K."/>
            <person name="Markovic C."/>
            <person name="Hall O."/>
            <person name="Minx P."/>
            <person name="Tomlinson C."/>
            <person name="Mitreva M."/>
            <person name="Hou S."/>
            <person name="Chen J."/>
            <person name="Wollam A."/>
            <person name="Pepin K.H."/>
            <person name="Johnson M."/>
            <person name="Bhonagiri V."/>
            <person name="Zhang X."/>
            <person name="Suruliraj S."/>
            <person name="Warren W."/>
            <person name="Chinwalla A."/>
            <person name="Mardis E.R."/>
            <person name="Wilson R.K."/>
        </authorList>
    </citation>
    <scope>NUCLEOTIDE SEQUENCE [LARGE SCALE GENOMIC DNA]</scope>
    <source>
        <strain evidence="1 2">YIT 11840</strain>
    </source>
</reference>
<evidence type="ECO:0008006" key="3">
    <source>
        <dbReference type="Google" id="ProtNLM"/>
    </source>
</evidence>
<gene>
    <name evidence="1" type="ORF">HMPREF9441_01779</name>
</gene>